<evidence type="ECO:0000256" key="1">
    <source>
        <dbReference type="ARBA" id="ARBA00005417"/>
    </source>
</evidence>
<name>A0A3N1XF82_9FIRM</name>
<comment type="caution">
    <text evidence="6">The sequence shown here is derived from an EMBL/GenBank/DDBJ whole genome shotgun (WGS) entry which is preliminary data.</text>
</comment>
<evidence type="ECO:0000259" key="5">
    <source>
        <dbReference type="PROSITE" id="PS50893"/>
    </source>
</evidence>
<proteinExistence type="inferred from homology"/>
<dbReference type="PANTHER" id="PTHR42798">
    <property type="entry name" value="LIPOPROTEIN-RELEASING SYSTEM ATP-BINDING PROTEIN LOLD"/>
    <property type="match status" value="1"/>
</dbReference>
<dbReference type="CDD" id="cd03255">
    <property type="entry name" value="ABC_MJ0796_LolCDE_FtsE"/>
    <property type="match status" value="1"/>
</dbReference>
<dbReference type="FunFam" id="3.40.50.300:FF:000056">
    <property type="entry name" value="Cell division ATP-binding protein FtsE"/>
    <property type="match status" value="1"/>
</dbReference>
<evidence type="ECO:0000256" key="2">
    <source>
        <dbReference type="ARBA" id="ARBA00022448"/>
    </source>
</evidence>
<evidence type="ECO:0000256" key="3">
    <source>
        <dbReference type="ARBA" id="ARBA00022741"/>
    </source>
</evidence>
<gene>
    <name evidence="6" type="ORF">EDD66_11197</name>
</gene>
<evidence type="ECO:0000313" key="7">
    <source>
        <dbReference type="Proteomes" id="UP000273083"/>
    </source>
</evidence>
<dbReference type="Gene3D" id="3.40.50.300">
    <property type="entry name" value="P-loop containing nucleotide triphosphate hydrolases"/>
    <property type="match status" value="1"/>
</dbReference>
<accession>A0A3N1XF82</accession>
<dbReference type="InterPro" id="IPR003439">
    <property type="entry name" value="ABC_transporter-like_ATP-bd"/>
</dbReference>
<dbReference type="GO" id="GO:0005524">
    <property type="term" value="F:ATP binding"/>
    <property type="evidence" value="ECO:0007669"/>
    <property type="project" value="UniProtKB-KW"/>
</dbReference>
<dbReference type="GO" id="GO:0016887">
    <property type="term" value="F:ATP hydrolysis activity"/>
    <property type="evidence" value="ECO:0007669"/>
    <property type="project" value="InterPro"/>
</dbReference>
<keyword evidence="3" id="KW-0547">Nucleotide-binding</keyword>
<dbReference type="InterPro" id="IPR017871">
    <property type="entry name" value="ABC_transporter-like_CS"/>
</dbReference>
<dbReference type="PROSITE" id="PS00211">
    <property type="entry name" value="ABC_TRANSPORTER_1"/>
    <property type="match status" value="1"/>
</dbReference>
<comment type="similarity">
    <text evidence="1">Belongs to the ABC transporter superfamily.</text>
</comment>
<dbReference type="Proteomes" id="UP000273083">
    <property type="component" value="Unassembled WGS sequence"/>
</dbReference>
<dbReference type="RefSeq" id="WP_123610471.1">
    <property type="nucleotide sequence ID" value="NZ_RJVG01000011.1"/>
</dbReference>
<dbReference type="GO" id="GO:0005886">
    <property type="term" value="C:plasma membrane"/>
    <property type="evidence" value="ECO:0007669"/>
    <property type="project" value="UniProtKB-ARBA"/>
</dbReference>
<feature type="domain" description="ABC transporter" evidence="5">
    <location>
        <begin position="5"/>
        <end position="224"/>
    </location>
</feature>
<reference evidence="6 7" key="1">
    <citation type="submission" date="2018-11" db="EMBL/GenBank/DDBJ databases">
        <title>Genomic Encyclopedia of Type Strains, Phase IV (KMG-IV): sequencing the most valuable type-strain genomes for metagenomic binning, comparative biology and taxonomic classification.</title>
        <authorList>
            <person name="Goeker M."/>
        </authorList>
    </citation>
    <scope>NUCLEOTIDE SEQUENCE [LARGE SCALE GENOMIC DNA]</scope>
    <source>
        <strain evidence="6 7">DSM 26537</strain>
    </source>
</reference>
<dbReference type="PANTHER" id="PTHR42798:SF6">
    <property type="entry name" value="CELL DIVISION ATP-BINDING PROTEIN FTSE"/>
    <property type="match status" value="1"/>
</dbReference>
<evidence type="ECO:0000313" key="6">
    <source>
        <dbReference type="EMBL" id="ROR25335.1"/>
    </source>
</evidence>
<keyword evidence="2" id="KW-0813">Transport</keyword>
<dbReference type="InterPro" id="IPR003593">
    <property type="entry name" value="AAA+_ATPase"/>
</dbReference>
<dbReference type="AlphaFoldDB" id="A0A3N1XF82"/>
<dbReference type="InterPro" id="IPR017911">
    <property type="entry name" value="MacB-like_ATP-bd"/>
</dbReference>
<keyword evidence="7" id="KW-1185">Reference proteome</keyword>
<dbReference type="SUPFAM" id="SSF52540">
    <property type="entry name" value="P-loop containing nucleoside triphosphate hydrolases"/>
    <property type="match status" value="1"/>
</dbReference>
<dbReference type="OrthoDB" id="9802264at2"/>
<evidence type="ECO:0000256" key="4">
    <source>
        <dbReference type="ARBA" id="ARBA00022840"/>
    </source>
</evidence>
<sequence>MKSILKMQNVGYYYQTKNNRVDILQDVNFSFEPGKLYTIVGPSGSGKTTALTLLGGLEKPQHGEVLYKEKNLKEIGYDNYRNQKIGIVFQAYNLLNYLTPLQNVIAAMEITKNEILNKKERAEEFLEKIGIDKHMMNRNVSQLSGGEQQRVAIARAISTQAEILLADEPTGNLDSDTAKEIIGIFKMLAHQEQKCVIVVTHSEDFAKSSDIIIRLKDRKFIGED</sequence>
<protein>
    <submittedName>
        <fullName evidence="6">Putative ABC transport system ATP-binding protein</fullName>
    </submittedName>
</protein>
<dbReference type="Pfam" id="PF00005">
    <property type="entry name" value="ABC_tran"/>
    <property type="match status" value="1"/>
</dbReference>
<dbReference type="PROSITE" id="PS50893">
    <property type="entry name" value="ABC_TRANSPORTER_2"/>
    <property type="match status" value="1"/>
</dbReference>
<dbReference type="EMBL" id="RJVG01000011">
    <property type="protein sequence ID" value="ROR25335.1"/>
    <property type="molecule type" value="Genomic_DNA"/>
</dbReference>
<organism evidence="6 7">
    <name type="scientific">Mobilisporobacter senegalensis</name>
    <dbReference type="NCBI Taxonomy" id="1329262"/>
    <lineage>
        <taxon>Bacteria</taxon>
        <taxon>Bacillati</taxon>
        <taxon>Bacillota</taxon>
        <taxon>Clostridia</taxon>
        <taxon>Lachnospirales</taxon>
        <taxon>Lachnospiraceae</taxon>
        <taxon>Mobilisporobacter</taxon>
    </lineage>
</organism>
<dbReference type="SMART" id="SM00382">
    <property type="entry name" value="AAA"/>
    <property type="match status" value="1"/>
</dbReference>
<dbReference type="InterPro" id="IPR027417">
    <property type="entry name" value="P-loop_NTPase"/>
</dbReference>
<keyword evidence="4 6" id="KW-0067">ATP-binding</keyword>